<name>A0A9N9WNJ9_9DIPT</name>
<keyword evidence="3" id="KW-1185">Reference proteome</keyword>
<gene>
    <name evidence="2" type="ORF">CHIRRI_LOCUS2631</name>
</gene>
<keyword evidence="1" id="KW-0472">Membrane</keyword>
<evidence type="ECO:0000313" key="3">
    <source>
        <dbReference type="Proteomes" id="UP001153620"/>
    </source>
</evidence>
<evidence type="ECO:0008006" key="4">
    <source>
        <dbReference type="Google" id="ProtNLM"/>
    </source>
</evidence>
<reference evidence="2" key="1">
    <citation type="submission" date="2022-01" db="EMBL/GenBank/DDBJ databases">
        <authorList>
            <person name="King R."/>
        </authorList>
    </citation>
    <scope>NUCLEOTIDE SEQUENCE</scope>
</reference>
<dbReference type="OrthoDB" id="6243211at2759"/>
<dbReference type="Proteomes" id="UP001153620">
    <property type="component" value="Chromosome 1"/>
</dbReference>
<keyword evidence="1" id="KW-1133">Transmembrane helix</keyword>
<proteinExistence type="predicted"/>
<evidence type="ECO:0000256" key="1">
    <source>
        <dbReference type="SAM" id="Phobius"/>
    </source>
</evidence>
<dbReference type="AlphaFoldDB" id="A0A9N9WNJ9"/>
<protein>
    <recommendedName>
        <fullName evidence="4">Coiled-coil domain-containing protein 51</fullName>
    </recommendedName>
</protein>
<keyword evidence="1" id="KW-0812">Transmembrane</keyword>
<dbReference type="InterPro" id="IPR037660">
    <property type="entry name" value="CCDC51"/>
</dbReference>
<accession>A0A9N9WNJ9</accession>
<dbReference type="EMBL" id="OU895877">
    <property type="protein sequence ID" value="CAG9799670.1"/>
    <property type="molecule type" value="Genomic_DNA"/>
</dbReference>
<sequence length="277" mass="33054">MLRFSTVRPLILRDKQCIYFFTRGLSQLDKKQAIEAVIKSREQLKERVTTISTTALTRYYEFIGFDEIERAYQKVTILQEELAKIQGERTKIQMQIHHTAKSLTSIQEQMQDCKRGDAKYIDLMKKEFEIIQERNRLEERFEILDNQERDYFAHLQAKINMLHEKSKTNTRKWGVISTIMGALLGIIGTSISAYYRNNDIKRVQEDFHKEFHLQIERITKDTEQILEGYDSLMKYLNENELVVQQKKVPEIKNQESWMGYFGRKTVSVWRWCTFQKS</sequence>
<reference evidence="2" key="2">
    <citation type="submission" date="2022-10" db="EMBL/GenBank/DDBJ databases">
        <authorList>
            <consortium name="ENA_rothamsted_submissions"/>
            <consortium name="culmorum"/>
            <person name="King R."/>
        </authorList>
    </citation>
    <scope>NUCLEOTIDE SEQUENCE</scope>
</reference>
<dbReference type="PANTHER" id="PTHR28624">
    <property type="entry name" value="COILED-COIL DOMAIN-CONTAINING PROTEIN 51"/>
    <property type="match status" value="1"/>
</dbReference>
<dbReference type="PANTHER" id="PTHR28624:SF1">
    <property type="entry name" value="MITOCHONDRIAL POTASSIUM CHANNEL"/>
    <property type="match status" value="1"/>
</dbReference>
<evidence type="ECO:0000313" key="2">
    <source>
        <dbReference type="EMBL" id="CAG9799670.1"/>
    </source>
</evidence>
<feature type="transmembrane region" description="Helical" evidence="1">
    <location>
        <begin position="173"/>
        <end position="195"/>
    </location>
</feature>
<organism evidence="2 3">
    <name type="scientific">Chironomus riparius</name>
    <dbReference type="NCBI Taxonomy" id="315576"/>
    <lineage>
        <taxon>Eukaryota</taxon>
        <taxon>Metazoa</taxon>
        <taxon>Ecdysozoa</taxon>
        <taxon>Arthropoda</taxon>
        <taxon>Hexapoda</taxon>
        <taxon>Insecta</taxon>
        <taxon>Pterygota</taxon>
        <taxon>Neoptera</taxon>
        <taxon>Endopterygota</taxon>
        <taxon>Diptera</taxon>
        <taxon>Nematocera</taxon>
        <taxon>Chironomoidea</taxon>
        <taxon>Chironomidae</taxon>
        <taxon>Chironominae</taxon>
        <taxon>Chironomus</taxon>
    </lineage>
</organism>